<dbReference type="EMBL" id="PGGS01000769">
    <property type="protein sequence ID" value="PNH01891.1"/>
    <property type="molecule type" value="Genomic_DNA"/>
</dbReference>
<dbReference type="GO" id="GO:0004620">
    <property type="term" value="F:phospholipase activity"/>
    <property type="evidence" value="ECO:0007669"/>
    <property type="project" value="TreeGrafter"/>
</dbReference>
<dbReference type="InterPro" id="IPR036770">
    <property type="entry name" value="Ankyrin_rpt-contain_sf"/>
</dbReference>
<reference evidence="2 3" key="1">
    <citation type="journal article" date="2017" name="Mol. Biol. Evol.">
        <title>The 4-celled Tetrabaena socialis nuclear genome reveals the essential components for genetic control of cell number at the origin of multicellularity in the volvocine lineage.</title>
        <authorList>
            <person name="Featherston J."/>
            <person name="Arakaki Y."/>
            <person name="Hanschen E.R."/>
            <person name="Ferris P.J."/>
            <person name="Michod R.E."/>
            <person name="Olson B.J.S.C."/>
            <person name="Nozaki H."/>
            <person name="Durand P.M."/>
        </authorList>
    </citation>
    <scope>NUCLEOTIDE SEQUENCE [LARGE SCALE GENOMIC DNA]</scope>
    <source>
        <strain evidence="2 3">NIES-571</strain>
    </source>
</reference>
<dbReference type="AlphaFoldDB" id="A0A2J7ZNP9"/>
<evidence type="ECO:0000313" key="3">
    <source>
        <dbReference type="Proteomes" id="UP000236333"/>
    </source>
</evidence>
<evidence type="ECO:0000313" key="2">
    <source>
        <dbReference type="EMBL" id="PNH01891.1"/>
    </source>
</evidence>
<proteinExistence type="predicted"/>
<feature type="compositionally biased region" description="Low complexity" evidence="1">
    <location>
        <begin position="7"/>
        <end position="22"/>
    </location>
</feature>
<dbReference type="PANTHER" id="PTHR12393:SF6">
    <property type="entry name" value="SPHINGOMYELIN PHOSPHODIESTERASE 2"/>
    <property type="match status" value="1"/>
</dbReference>
<dbReference type="GO" id="GO:0005783">
    <property type="term" value="C:endoplasmic reticulum"/>
    <property type="evidence" value="ECO:0007669"/>
    <property type="project" value="TreeGrafter"/>
</dbReference>
<accession>A0A2J7ZNP9</accession>
<dbReference type="GO" id="GO:0071944">
    <property type="term" value="C:cell periphery"/>
    <property type="evidence" value="ECO:0007669"/>
    <property type="project" value="TreeGrafter"/>
</dbReference>
<evidence type="ECO:0000256" key="1">
    <source>
        <dbReference type="SAM" id="MobiDB-lite"/>
    </source>
</evidence>
<gene>
    <name evidence="2" type="ORF">TSOC_012174</name>
</gene>
<dbReference type="GO" id="GO:0046513">
    <property type="term" value="P:ceramide biosynthetic process"/>
    <property type="evidence" value="ECO:0007669"/>
    <property type="project" value="TreeGrafter"/>
</dbReference>
<dbReference type="GO" id="GO:0016020">
    <property type="term" value="C:membrane"/>
    <property type="evidence" value="ECO:0007669"/>
    <property type="project" value="TreeGrafter"/>
</dbReference>
<sequence>MEPQRSHTTPAAPQSHPAAPQSRSLWQVAAPATSFDSVWLLPEMLQRIASSLPPNEVALTLRLVNKAAAAQFQHATVRLSQPVPHHAFVSRWAGPGAVRELVWSQRKQLPCLVARSGSIANLEVLLARDDLPSDMYYSIAHDAAAAGQLDVCVWLRERGCLWSEVALTAAAKGGHQALCEWLVPVCPDNLHLVAAAASAAEGGHVGLMEWLRLAAQTHGADGSDVRQALDASDPVYNSLLEGAAAGCDLATLQRLHHIHVDSRAAPEPNSDDPDGEMAYKEREGNYLWNIIEHAAGSATADWQAKVEWLEAQGYPLNQDSYIRAAGQPDGRARVQWLRQRGYPLDMGVADSAAQAGDMELLEYVLGQGVEVDVSSGMMDEVVLSGDVAVMELLHARGAPIGKSTVIKAAECGHLPAVAWLVERLAAAGGALSAGVFSAAAGAGSMELMAWLRQQGCPWDAATFVAAAGGGGSEEQLEWLAGQGCPMGDDGEPYARAAASGNMAALRCLRCLGCPWSTHRAVVDRVNRIHHHSPFGEHVERALAWLLEQGLPR</sequence>
<protein>
    <recommendedName>
        <fullName evidence="4">Ankyrin repeat domain-containing protein</fullName>
    </recommendedName>
</protein>
<keyword evidence="3" id="KW-1185">Reference proteome</keyword>
<dbReference type="GO" id="GO:0030149">
    <property type="term" value="P:sphingolipid catabolic process"/>
    <property type="evidence" value="ECO:0007669"/>
    <property type="project" value="TreeGrafter"/>
</dbReference>
<organism evidence="2 3">
    <name type="scientific">Tetrabaena socialis</name>
    <dbReference type="NCBI Taxonomy" id="47790"/>
    <lineage>
        <taxon>Eukaryota</taxon>
        <taxon>Viridiplantae</taxon>
        <taxon>Chlorophyta</taxon>
        <taxon>core chlorophytes</taxon>
        <taxon>Chlorophyceae</taxon>
        <taxon>CS clade</taxon>
        <taxon>Chlamydomonadales</taxon>
        <taxon>Tetrabaenaceae</taxon>
        <taxon>Tetrabaena</taxon>
    </lineage>
</organism>
<feature type="region of interest" description="Disordered" evidence="1">
    <location>
        <begin position="1"/>
        <end position="23"/>
    </location>
</feature>
<evidence type="ECO:0008006" key="4">
    <source>
        <dbReference type="Google" id="ProtNLM"/>
    </source>
</evidence>
<dbReference type="Gene3D" id="1.25.40.20">
    <property type="entry name" value="Ankyrin repeat-containing domain"/>
    <property type="match status" value="1"/>
</dbReference>
<dbReference type="SUPFAM" id="SSF48403">
    <property type="entry name" value="Ankyrin repeat"/>
    <property type="match status" value="1"/>
</dbReference>
<name>A0A2J7ZNP9_9CHLO</name>
<dbReference type="PANTHER" id="PTHR12393">
    <property type="entry name" value="SPHINGOMYELIN PHOSPHODIESTERASE RELATED"/>
    <property type="match status" value="1"/>
</dbReference>
<dbReference type="OrthoDB" id="63514at2759"/>
<dbReference type="Proteomes" id="UP000236333">
    <property type="component" value="Unassembled WGS sequence"/>
</dbReference>
<comment type="caution">
    <text evidence="2">The sequence shown here is derived from an EMBL/GenBank/DDBJ whole genome shotgun (WGS) entry which is preliminary data.</text>
</comment>